<organism evidence="9">
    <name type="scientific">marine sediment metagenome</name>
    <dbReference type="NCBI Taxonomy" id="412755"/>
    <lineage>
        <taxon>unclassified sequences</taxon>
        <taxon>metagenomes</taxon>
        <taxon>ecological metagenomes</taxon>
    </lineage>
</organism>
<reference evidence="9" key="1">
    <citation type="journal article" date="2015" name="Nature">
        <title>Complex archaea that bridge the gap between prokaryotes and eukaryotes.</title>
        <authorList>
            <person name="Spang A."/>
            <person name="Saw J.H."/>
            <person name="Jorgensen S.L."/>
            <person name="Zaremba-Niedzwiedzka K."/>
            <person name="Martijn J."/>
            <person name="Lind A.E."/>
            <person name="van Eijk R."/>
            <person name="Schleper C."/>
            <person name="Guy L."/>
            <person name="Ettema T.J."/>
        </authorList>
    </citation>
    <scope>NUCLEOTIDE SEQUENCE</scope>
</reference>
<evidence type="ECO:0000256" key="2">
    <source>
        <dbReference type="ARBA" id="ARBA00012726"/>
    </source>
</evidence>
<dbReference type="GO" id="GO:0042245">
    <property type="term" value="P:RNA repair"/>
    <property type="evidence" value="ECO:0007669"/>
    <property type="project" value="TreeGrafter"/>
</dbReference>
<dbReference type="PANTHER" id="PTHR43749">
    <property type="entry name" value="RNA-SPLICING LIGASE RTCB"/>
    <property type="match status" value="1"/>
</dbReference>
<evidence type="ECO:0000313" key="9">
    <source>
        <dbReference type="EMBL" id="KKK91579.1"/>
    </source>
</evidence>
<comment type="cofactor">
    <cofactor evidence="1">
        <name>Mn(2+)</name>
        <dbReference type="ChEBI" id="CHEBI:29035"/>
    </cofactor>
</comment>
<evidence type="ECO:0000256" key="6">
    <source>
        <dbReference type="ARBA" id="ARBA00023134"/>
    </source>
</evidence>
<dbReference type="InterPro" id="IPR001233">
    <property type="entry name" value="RtcB"/>
</dbReference>
<dbReference type="GO" id="GO:0005525">
    <property type="term" value="F:GTP binding"/>
    <property type="evidence" value="ECO:0007669"/>
    <property type="project" value="UniProtKB-KW"/>
</dbReference>
<evidence type="ECO:0000256" key="7">
    <source>
        <dbReference type="ARBA" id="ARBA00023211"/>
    </source>
</evidence>
<proteinExistence type="predicted"/>
<sequence>MIALKGKYNFANIFIDEIDDTTKTQIRNFLNHPAFGKTYIAIMPDCHKGEGSCIGFTMKMNDYIIPNIVGVDIGCGINTCNLGKIDIKYEELDKFIRKNIPYGFNVREHQITRGIIDKEGMGFVFAYDDIAKKIGLDSNRIRNSIGTLGGGNHFIEIDEDKEGNKWLTIHSGSRKFGNEVARYHQMVAKKLMDKMFLGDTYKTLEFLLRDSDEGKSYLNDMYLAQIYAEFNRRTMATIIVEDFFKKYIMKLETIESIHNYIDLDNKIIRKGAISAKDGERCIIPFNMKDGIAICRGKGNKAYNYSAPHGAGRVMSRTKAKEVIKLEEFEETMKDIWTSSANE</sequence>
<dbReference type="GO" id="GO:0006396">
    <property type="term" value="P:RNA processing"/>
    <property type="evidence" value="ECO:0007669"/>
    <property type="project" value="InterPro"/>
</dbReference>
<dbReference type="GO" id="GO:0170057">
    <property type="term" value="F:RNA ligase (GTP) activity"/>
    <property type="evidence" value="ECO:0007669"/>
    <property type="project" value="UniProtKB-EC"/>
</dbReference>
<dbReference type="GO" id="GO:0030145">
    <property type="term" value="F:manganese ion binding"/>
    <property type="evidence" value="ECO:0007669"/>
    <property type="project" value="TreeGrafter"/>
</dbReference>
<evidence type="ECO:0000256" key="8">
    <source>
        <dbReference type="ARBA" id="ARBA00047746"/>
    </source>
</evidence>
<comment type="catalytic activity">
    <reaction evidence="8">
        <text>a 3'-end 3'-phospho-ribonucleotide-RNA + a 5'-end dephospho-ribonucleoside-RNA + GTP = a ribonucleotidyl-ribonucleotide-RNA + GMP + diphosphate</text>
        <dbReference type="Rhea" id="RHEA:68076"/>
        <dbReference type="Rhea" id="RHEA-COMP:10463"/>
        <dbReference type="Rhea" id="RHEA-COMP:13936"/>
        <dbReference type="Rhea" id="RHEA-COMP:17355"/>
        <dbReference type="ChEBI" id="CHEBI:33019"/>
        <dbReference type="ChEBI" id="CHEBI:37565"/>
        <dbReference type="ChEBI" id="CHEBI:58115"/>
        <dbReference type="ChEBI" id="CHEBI:83062"/>
        <dbReference type="ChEBI" id="CHEBI:138284"/>
        <dbReference type="ChEBI" id="CHEBI:173118"/>
        <dbReference type="EC" id="6.5.1.8"/>
    </reaction>
</comment>
<dbReference type="GO" id="GO:0006281">
    <property type="term" value="P:DNA repair"/>
    <property type="evidence" value="ECO:0007669"/>
    <property type="project" value="TreeGrafter"/>
</dbReference>
<protein>
    <recommendedName>
        <fullName evidence="2">3'-phosphate/5'-hydroxy nucleic acid ligase</fullName>
        <ecNumber evidence="2">6.5.1.8</ecNumber>
    </recommendedName>
</protein>
<evidence type="ECO:0000256" key="3">
    <source>
        <dbReference type="ARBA" id="ARBA00022598"/>
    </source>
</evidence>
<name>A0A0F9BLR8_9ZZZZ</name>
<dbReference type="GO" id="GO:0003909">
    <property type="term" value="F:DNA ligase activity"/>
    <property type="evidence" value="ECO:0007669"/>
    <property type="project" value="TreeGrafter"/>
</dbReference>
<dbReference type="AlphaFoldDB" id="A0A0F9BLR8"/>
<dbReference type="EMBL" id="LAZR01048590">
    <property type="protein sequence ID" value="KKK91579.1"/>
    <property type="molecule type" value="Genomic_DNA"/>
</dbReference>
<evidence type="ECO:0000256" key="1">
    <source>
        <dbReference type="ARBA" id="ARBA00001936"/>
    </source>
</evidence>
<keyword evidence="3" id="KW-0436">Ligase</keyword>
<dbReference type="InterPro" id="IPR036025">
    <property type="entry name" value="RtcB-like_sf"/>
</dbReference>
<keyword evidence="7" id="KW-0464">Manganese</keyword>
<evidence type="ECO:0000256" key="4">
    <source>
        <dbReference type="ARBA" id="ARBA00022723"/>
    </source>
</evidence>
<keyword evidence="5" id="KW-0547">Nucleotide-binding</keyword>
<comment type="caution">
    <text evidence="9">The sequence shown here is derived from an EMBL/GenBank/DDBJ whole genome shotgun (WGS) entry which is preliminary data.</text>
</comment>
<dbReference type="Gene3D" id="3.90.1860.10">
    <property type="entry name" value="tRNA-splicing ligase RtcB"/>
    <property type="match status" value="1"/>
</dbReference>
<evidence type="ECO:0000256" key="5">
    <source>
        <dbReference type="ARBA" id="ARBA00022741"/>
    </source>
</evidence>
<feature type="non-terminal residue" evidence="9">
    <location>
        <position position="342"/>
    </location>
</feature>
<dbReference type="EC" id="6.5.1.8" evidence="2"/>
<dbReference type="Pfam" id="PF01139">
    <property type="entry name" value="RtcB"/>
    <property type="match status" value="1"/>
</dbReference>
<dbReference type="PANTHER" id="PTHR43749:SF2">
    <property type="entry name" value="RNA-SPLICING LIGASE RTCB"/>
    <property type="match status" value="1"/>
</dbReference>
<dbReference type="InterPro" id="IPR052915">
    <property type="entry name" value="RtcB-like"/>
</dbReference>
<keyword evidence="4" id="KW-0479">Metal-binding</keyword>
<accession>A0A0F9BLR8</accession>
<dbReference type="SUPFAM" id="SSF103365">
    <property type="entry name" value="Hypothetical protein PH1602"/>
    <property type="match status" value="1"/>
</dbReference>
<gene>
    <name evidence="9" type="ORF">LCGC14_2711560</name>
</gene>
<keyword evidence="6" id="KW-0342">GTP-binding</keyword>